<reference evidence="2 3" key="1">
    <citation type="submission" date="2020-07" db="EMBL/GenBank/DDBJ databases">
        <title>Genomic Encyclopedia of Type Strains, Phase IV (KMG-V): Genome sequencing to study the core and pangenomes of soil and plant-associated prokaryotes.</title>
        <authorList>
            <person name="Whitman W."/>
        </authorList>
    </citation>
    <scope>NUCLEOTIDE SEQUENCE [LARGE SCALE GENOMIC DNA]</scope>
    <source>
        <strain evidence="2 3">M8UP22</strain>
    </source>
</reference>
<dbReference type="InterPro" id="IPR013154">
    <property type="entry name" value="ADH-like_N"/>
</dbReference>
<proteinExistence type="predicted"/>
<dbReference type="CDD" id="cd08276">
    <property type="entry name" value="MDR7"/>
    <property type="match status" value="1"/>
</dbReference>
<protein>
    <submittedName>
        <fullName evidence="2">NADPH:quinone reductase-like Zn-dependent oxidoreductase</fullName>
    </submittedName>
</protein>
<dbReference type="Pfam" id="PF00107">
    <property type="entry name" value="ADH_zinc_N"/>
    <property type="match status" value="1"/>
</dbReference>
<evidence type="ECO:0000313" key="3">
    <source>
        <dbReference type="Proteomes" id="UP000564385"/>
    </source>
</evidence>
<sequence>MKVIELAAPRVDALHSCTYPDPVPGPAEVLVRLRAASLNFLDIAVATGKYPLNNFPIIPVTDGAGEIAAIGAAVTDWTVGERVIPHFIPNWQDGRMPTAGGGPRRGIDLPGSLAEYVVVPAHSLVHTPAHLSHAEAATLPIAATTAWRAVRTAGLGPHKTALVLGTGGVSLFAMQFARAHGARVLVTSSSDEKLERARKLGADEIINYKFTPKWADAVLRLTDGRGADLVLETGGAATFPQSIEAAGLDSTVFIIGFLSGTEVSINVVPVMERRIRLQGNNTGPVADFADAAAAMTAHGIKPVLDATFPMDQAQAAYRHLAEGGHFGKIAISIP</sequence>
<evidence type="ECO:0000259" key="1">
    <source>
        <dbReference type="SMART" id="SM00829"/>
    </source>
</evidence>
<dbReference type="SUPFAM" id="SSF51735">
    <property type="entry name" value="NAD(P)-binding Rossmann-fold domains"/>
    <property type="match status" value="1"/>
</dbReference>
<comment type="caution">
    <text evidence="2">The sequence shown here is derived from an EMBL/GenBank/DDBJ whole genome shotgun (WGS) entry which is preliminary data.</text>
</comment>
<dbReference type="Gene3D" id="3.40.50.720">
    <property type="entry name" value="NAD(P)-binding Rossmann-like Domain"/>
    <property type="match status" value="1"/>
</dbReference>
<dbReference type="InterPro" id="IPR011032">
    <property type="entry name" value="GroES-like_sf"/>
</dbReference>
<dbReference type="SMART" id="SM00829">
    <property type="entry name" value="PKS_ER"/>
    <property type="match status" value="1"/>
</dbReference>
<dbReference type="Pfam" id="PF08240">
    <property type="entry name" value="ADH_N"/>
    <property type="match status" value="1"/>
</dbReference>
<dbReference type="SUPFAM" id="SSF50129">
    <property type="entry name" value="GroES-like"/>
    <property type="match status" value="1"/>
</dbReference>
<dbReference type="PANTHER" id="PTHR45033">
    <property type="match status" value="1"/>
</dbReference>
<dbReference type="InterPro" id="IPR013149">
    <property type="entry name" value="ADH-like_C"/>
</dbReference>
<gene>
    <name evidence="2" type="ORF">HDF08_003631</name>
</gene>
<dbReference type="Gene3D" id="3.90.180.10">
    <property type="entry name" value="Medium-chain alcohol dehydrogenases, catalytic domain"/>
    <property type="match status" value="1"/>
</dbReference>
<dbReference type="Proteomes" id="UP000564385">
    <property type="component" value="Unassembled WGS sequence"/>
</dbReference>
<evidence type="ECO:0000313" key="2">
    <source>
        <dbReference type="EMBL" id="NYF91529.1"/>
    </source>
</evidence>
<dbReference type="GO" id="GO:0016491">
    <property type="term" value="F:oxidoreductase activity"/>
    <property type="evidence" value="ECO:0007669"/>
    <property type="project" value="InterPro"/>
</dbReference>
<dbReference type="InterPro" id="IPR020843">
    <property type="entry name" value="ER"/>
</dbReference>
<name>A0A852VK15_9BACT</name>
<accession>A0A852VK15</accession>
<organism evidence="2 3">
    <name type="scientific">Tunturiibacter lichenicola</name>
    <dbReference type="NCBI Taxonomy" id="2051959"/>
    <lineage>
        <taxon>Bacteria</taxon>
        <taxon>Pseudomonadati</taxon>
        <taxon>Acidobacteriota</taxon>
        <taxon>Terriglobia</taxon>
        <taxon>Terriglobales</taxon>
        <taxon>Acidobacteriaceae</taxon>
        <taxon>Tunturiibacter</taxon>
    </lineage>
</organism>
<feature type="domain" description="Enoyl reductase (ER)" evidence="1">
    <location>
        <begin position="9"/>
        <end position="331"/>
    </location>
</feature>
<dbReference type="AlphaFoldDB" id="A0A852VK15"/>
<dbReference type="InterPro" id="IPR036291">
    <property type="entry name" value="NAD(P)-bd_dom_sf"/>
</dbReference>
<dbReference type="InterPro" id="IPR052711">
    <property type="entry name" value="Zinc_ADH-like"/>
</dbReference>
<dbReference type="PANTHER" id="PTHR45033:SF2">
    <property type="entry name" value="ZINC-TYPE ALCOHOL DEHYDROGENASE-LIKE PROTEIN C1773.06C"/>
    <property type="match status" value="1"/>
</dbReference>
<dbReference type="EMBL" id="JACCCU010000002">
    <property type="protein sequence ID" value="NYF91529.1"/>
    <property type="molecule type" value="Genomic_DNA"/>
</dbReference>